<dbReference type="AlphaFoldDB" id="A0A1E7FCW4"/>
<keyword evidence="1" id="KW-0547">Nucleotide-binding</keyword>
<dbReference type="Pfam" id="PF08477">
    <property type="entry name" value="Roc"/>
    <property type="match status" value="1"/>
</dbReference>
<dbReference type="SMART" id="SM00175">
    <property type="entry name" value="RAB"/>
    <property type="match status" value="1"/>
</dbReference>
<organism evidence="3 4">
    <name type="scientific">Fragilariopsis cylindrus CCMP1102</name>
    <dbReference type="NCBI Taxonomy" id="635003"/>
    <lineage>
        <taxon>Eukaryota</taxon>
        <taxon>Sar</taxon>
        <taxon>Stramenopiles</taxon>
        <taxon>Ochrophyta</taxon>
        <taxon>Bacillariophyta</taxon>
        <taxon>Bacillariophyceae</taxon>
        <taxon>Bacillariophycidae</taxon>
        <taxon>Bacillariales</taxon>
        <taxon>Bacillariaceae</taxon>
        <taxon>Fragilariopsis</taxon>
    </lineage>
</organism>
<evidence type="ECO:0000313" key="4">
    <source>
        <dbReference type="Proteomes" id="UP000095751"/>
    </source>
</evidence>
<dbReference type="EMBL" id="KV784359">
    <property type="protein sequence ID" value="OEU15976.1"/>
    <property type="molecule type" value="Genomic_DNA"/>
</dbReference>
<dbReference type="Proteomes" id="UP000095751">
    <property type="component" value="Unassembled WGS sequence"/>
</dbReference>
<sequence>IGDQSCGKTCIIQRAMNDTFQKEYEETLGVDLFTKTISTEMNKEIRLQVWDTSGQERFKASIPSYIRDCHVAIIPFDCTSRTQFD</sequence>
<dbReference type="InterPro" id="IPR027417">
    <property type="entry name" value="P-loop_NTPase"/>
</dbReference>
<proteinExistence type="predicted"/>
<dbReference type="InterPro" id="IPR050227">
    <property type="entry name" value="Rab"/>
</dbReference>
<evidence type="ECO:0000256" key="2">
    <source>
        <dbReference type="ARBA" id="ARBA00023134"/>
    </source>
</evidence>
<dbReference type="PRINTS" id="PR00449">
    <property type="entry name" value="RASTRNSFRMNG"/>
</dbReference>
<name>A0A1E7FCW4_9STRA</name>
<evidence type="ECO:0000313" key="3">
    <source>
        <dbReference type="EMBL" id="OEU15976.1"/>
    </source>
</evidence>
<dbReference type="FunFam" id="3.40.50.300:FF:001447">
    <property type="entry name" value="Ras-related protein Rab-1B"/>
    <property type="match status" value="1"/>
</dbReference>
<reference evidence="3 4" key="1">
    <citation type="submission" date="2016-09" db="EMBL/GenBank/DDBJ databases">
        <title>Extensive genetic diversity and differential bi-allelic expression allows diatom success in the polar Southern Ocean.</title>
        <authorList>
            <consortium name="DOE Joint Genome Institute"/>
            <person name="Mock T."/>
            <person name="Otillar R.P."/>
            <person name="Strauss J."/>
            <person name="Dupont C."/>
            <person name="Frickenhaus S."/>
            <person name="Maumus F."/>
            <person name="Mcmullan M."/>
            <person name="Sanges R."/>
            <person name="Schmutz J."/>
            <person name="Toseland A."/>
            <person name="Valas R."/>
            <person name="Veluchamy A."/>
            <person name="Ward B.J."/>
            <person name="Allen A."/>
            <person name="Barry K."/>
            <person name="Falciatore A."/>
            <person name="Ferrante M."/>
            <person name="Fortunato A.E."/>
            <person name="Gloeckner G."/>
            <person name="Gruber A."/>
            <person name="Hipkin R."/>
            <person name="Janech M."/>
            <person name="Kroth P."/>
            <person name="Leese F."/>
            <person name="Lindquist E."/>
            <person name="Lyon B.R."/>
            <person name="Martin J."/>
            <person name="Mayer C."/>
            <person name="Parker M."/>
            <person name="Quesneville H."/>
            <person name="Raymond J."/>
            <person name="Uhlig C."/>
            <person name="Valentin K.U."/>
            <person name="Worden A.Z."/>
            <person name="Armbrust E.V."/>
            <person name="Bowler C."/>
            <person name="Green B."/>
            <person name="Moulton V."/>
            <person name="Van Oosterhout C."/>
            <person name="Grigoriev I."/>
        </authorList>
    </citation>
    <scope>NUCLEOTIDE SEQUENCE [LARGE SCALE GENOMIC DNA]</scope>
    <source>
        <strain evidence="3 4">CCMP1102</strain>
    </source>
</reference>
<dbReference type="InParanoid" id="A0A1E7FCW4"/>
<dbReference type="PROSITE" id="PS51419">
    <property type="entry name" value="RAB"/>
    <property type="match status" value="1"/>
</dbReference>
<feature type="non-terminal residue" evidence="3">
    <location>
        <position position="85"/>
    </location>
</feature>
<dbReference type="SUPFAM" id="SSF52540">
    <property type="entry name" value="P-loop containing nucleoside triphosphate hydrolases"/>
    <property type="match status" value="1"/>
</dbReference>
<keyword evidence="2" id="KW-0342">GTP-binding</keyword>
<protein>
    <submittedName>
        <fullName evidence="3">Uncharacterized protein</fullName>
    </submittedName>
</protein>
<dbReference type="PANTHER" id="PTHR47977">
    <property type="entry name" value="RAS-RELATED PROTEIN RAB"/>
    <property type="match status" value="1"/>
</dbReference>
<feature type="non-terminal residue" evidence="3">
    <location>
        <position position="1"/>
    </location>
</feature>
<accession>A0A1E7FCW4</accession>
<dbReference type="Gene3D" id="3.40.50.300">
    <property type="entry name" value="P-loop containing nucleotide triphosphate hydrolases"/>
    <property type="match status" value="1"/>
</dbReference>
<dbReference type="GO" id="GO:0005525">
    <property type="term" value="F:GTP binding"/>
    <property type="evidence" value="ECO:0007669"/>
    <property type="project" value="UniProtKB-KW"/>
</dbReference>
<dbReference type="OrthoDB" id="63533at2759"/>
<keyword evidence="4" id="KW-1185">Reference proteome</keyword>
<gene>
    <name evidence="3" type="ORF">FRACYDRAFT_163760</name>
</gene>
<evidence type="ECO:0000256" key="1">
    <source>
        <dbReference type="ARBA" id="ARBA00022741"/>
    </source>
</evidence>
<dbReference type="KEGG" id="fcy:FRACYDRAFT_163760"/>